<accession>A0A521EDU4</accession>
<keyword evidence="1" id="KW-0472">Membrane</keyword>
<protein>
    <submittedName>
        <fullName evidence="2">Uncharacterized protein</fullName>
    </submittedName>
</protein>
<keyword evidence="3" id="KW-1185">Reference proteome</keyword>
<name>A0A521EDU4_9BACT</name>
<evidence type="ECO:0000256" key="1">
    <source>
        <dbReference type="SAM" id="Phobius"/>
    </source>
</evidence>
<feature type="transmembrane region" description="Helical" evidence="1">
    <location>
        <begin position="6"/>
        <end position="26"/>
    </location>
</feature>
<reference evidence="2 3" key="1">
    <citation type="submission" date="2017-05" db="EMBL/GenBank/DDBJ databases">
        <authorList>
            <person name="Varghese N."/>
            <person name="Submissions S."/>
        </authorList>
    </citation>
    <scope>NUCLEOTIDE SEQUENCE [LARGE SCALE GENOMIC DNA]</scope>
    <source>
        <strain evidence="2 3">DSM 21985</strain>
    </source>
</reference>
<keyword evidence="1" id="KW-0812">Transmembrane</keyword>
<proteinExistence type="predicted"/>
<dbReference type="EMBL" id="FXTP01000011">
    <property type="protein sequence ID" value="SMO82078.1"/>
    <property type="molecule type" value="Genomic_DNA"/>
</dbReference>
<gene>
    <name evidence="2" type="ORF">SAMN06265219_111128</name>
</gene>
<evidence type="ECO:0000313" key="2">
    <source>
        <dbReference type="EMBL" id="SMO82078.1"/>
    </source>
</evidence>
<evidence type="ECO:0000313" key="3">
    <source>
        <dbReference type="Proteomes" id="UP000317557"/>
    </source>
</evidence>
<dbReference type="RefSeq" id="WP_142455121.1">
    <property type="nucleotide sequence ID" value="NZ_FXTP01000011.1"/>
</dbReference>
<organism evidence="2 3">
    <name type="scientific">Gracilimonas mengyeensis</name>
    <dbReference type="NCBI Taxonomy" id="1302730"/>
    <lineage>
        <taxon>Bacteria</taxon>
        <taxon>Pseudomonadati</taxon>
        <taxon>Balneolota</taxon>
        <taxon>Balneolia</taxon>
        <taxon>Balneolales</taxon>
        <taxon>Balneolaceae</taxon>
        <taxon>Gracilimonas</taxon>
    </lineage>
</organism>
<dbReference type="Proteomes" id="UP000317557">
    <property type="component" value="Unassembled WGS sequence"/>
</dbReference>
<dbReference type="OrthoDB" id="1524932at2"/>
<dbReference type="AlphaFoldDB" id="A0A521EDU4"/>
<sequence length="199" mass="22332">MNVGLTISYIIAGFLTLTILTVSYNVGFSNQEVTTTNIKQTHSQAITQMVISDIPKIGFSQKKILEDPILTAKKHELSFISDLENDGTVRTITWEYHPDITPEHAQNPNKRLLTRTVDGTTSTLEIGVTTFSFRYYSSYGDTASMPMPVASSDLEDIVQIEVLIELQSEYELNYKPSDSGNYVATLWSKRFSPVNLRPN</sequence>
<keyword evidence="1" id="KW-1133">Transmembrane helix</keyword>